<protein>
    <submittedName>
        <fullName evidence="2">Uncharacterized protein</fullName>
    </submittedName>
</protein>
<reference evidence="2" key="1">
    <citation type="submission" date="2022-10" db="EMBL/GenBank/DDBJ databases">
        <title>Culturing micro-colonial fungi from biological soil crusts in the Mojave desert and describing Neophaeococcomyces mojavensis, and introducing the new genera and species Taxawa tesnikishii.</title>
        <authorList>
            <person name="Kurbessoian T."/>
            <person name="Stajich J.E."/>
        </authorList>
    </citation>
    <scope>NUCLEOTIDE SEQUENCE</scope>
    <source>
        <strain evidence="2">TK_1</strain>
    </source>
</reference>
<organism evidence="2 3">
    <name type="scientific">Coniosporium apollinis</name>
    <dbReference type="NCBI Taxonomy" id="61459"/>
    <lineage>
        <taxon>Eukaryota</taxon>
        <taxon>Fungi</taxon>
        <taxon>Dikarya</taxon>
        <taxon>Ascomycota</taxon>
        <taxon>Pezizomycotina</taxon>
        <taxon>Dothideomycetes</taxon>
        <taxon>Dothideomycetes incertae sedis</taxon>
        <taxon>Coniosporium</taxon>
    </lineage>
</organism>
<sequence>MDSMRSLNTSLPSTTPRKTFPQPPEQLLQAFKTAALSVTNLYKTAAADQARAHAEGYQEAIEELLSFLDKEDIGLDDGEGWRVRRWATERLQGAPAHTTSDSDDEAEEEKRARSSSPIATRSQAPETSQSRLETPTVSVVRPESAPPMIPQPAHEPTPEAEPESRPALSELTPPRTDFSFRSTHNYPSQDAMDTEAVEAAQSTSVFGQHIRLDALPRHVRPSTRHAQRPSTRHSSSLGNLGSGAGTKRRIPFGEYFDISGPGDRKDGSGGGGKRGRHA</sequence>
<feature type="compositionally biased region" description="Polar residues" evidence="1">
    <location>
        <begin position="179"/>
        <end position="188"/>
    </location>
</feature>
<dbReference type="PANTHER" id="PTHR38645:SF1">
    <property type="entry name" value="YALI0F12243P"/>
    <property type="match status" value="1"/>
</dbReference>
<feature type="compositionally biased region" description="Pro residues" evidence="1">
    <location>
        <begin position="144"/>
        <end position="155"/>
    </location>
</feature>
<name>A0ABQ9NZE8_9PEZI</name>
<feature type="compositionally biased region" description="Polar residues" evidence="1">
    <location>
        <begin position="117"/>
        <end position="137"/>
    </location>
</feature>
<dbReference type="Proteomes" id="UP001172684">
    <property type="component" value="Unassembled WGS sequence"/>
</dbReference>
<evidence type="ECO:0000313" key="3">
    <source>
        <dbReference type="Proteomes" id="UP001172684"/>
    </source>
</evidence>
<accession>A0ABQ9NZE8</accession>
<evidence type="ECO:0000313" key="2">
    <source>
        <dbReference type="EMBL" id="KAJ9667724.1"/>
    </source>
</evidence>
<gene>
    <name evidence="2" type="ORF">H2201_002259</name>
</gene>
<proteinExistence type="predicted"/>
<evidence type="ECO:0000256" key="1">
    <source>
        <dbReference type="SAM" id="MobiDB-lite"/>
    </source>
</evidence>
<feature type="region of interest" description="Disordered" evidence="1">
    <location>
        <begin position="1"/>
        <end position="24"/>
    </location>
</feature>
<dbReference type="PANTHER" id="PTHR38645">
    <property type="entry name" value="CHROMOSOME 9, WHOLE GENOME SHOTGUN SEQUENCE"/>
    <property type="match status" value="1"/>
</dbReference>
<comment type="caution">
    <text evidence="2">The sequence shown here is derived from an EMBL/GenBank/DDBJ whole genome shotgun (WGS) entry which is preliminary data.</text>
</comment>
<feature type="compositionally biased region" description="Basic residues" evidence="1">
    <location>
        <begin position="217"/>
        <end position="231"/>
    </location>
</feature>
<feature type="region of interest" description="Disordered" evidence="1">
    <location>
        <begin position="89"/>
        <end position="278"/>
    </location>
</feature>
<keyword evidence="3" id="KW-1185">Reference proteome</keyword>
<dbReference type="EMBL" id="JAPDRL010000011">
    <property type="protein sequence ID" value="KAJ9667724.1"/>
    <property type="molecule type" value="Genomic_DNA"/>
</dbReference>
<feature type="compositionally biased region" description="Polar residues" evidence="1">
    <location>
        <begin position="1"/>
        <end position="17"/>
    </location>
</feature>